<keyword evidence="5" id="KW-1185">Reference proteome</keyword>
<evidence type="ECO:0000313" key="4">
    <source>
        <dbReference type="EMBL" id="MDQ2067644.1"/>
    </source>
</evidence>
<comment type="caution">
    <text evidence="4">The sequence shown here is derived from an EMBL/GenBank/DDBJ whole genome shotgun (WGS) entry which is preliminary data.</text>
</comment>
<dbReference type="InterPro" id="IPR001647">
    <property type="entry name" value="HTH_TetR"/>
</dbReference>
<dbReference type="PROSITE" id="PS50977">
    <property type="entry name" value="HTH_TETR_2"/>
    <property type="match status" value="1"/>
</dbReference>
<dbReference type="Pfam" id="PF00440">
    <property type="entry name" value="TetR_N"/>
    <property type="match status" value="1"/>
</dbReference>
<keyword evidence="1 2" id="KW-0238">DNA-binding</keyword>
<dbReference type="Proteomes" id="UP001239680">
    <property type="component" value="Unassembled WGS sequence"/>
</dbReference>
<evidence type="ECO:0000259" key="3">
    <source>
        <dbReference type="PROSITE" id="PS50977"/>
    </source>
</evidence>
<dbReference type="PANTHER" id="PTHR30055">
    <property type="entry name" value="HTH-TYPE TRANSCRIPTIONAL REGULATOR RUTR"/>
    <property type="match status" value="1"/>
</dbReference>
<gene>
    <name evidence="4" type="ORF">Q9295_14805</name>
</gene>
<dbReference type="SUPFAM" id="SSF46689">
    <property type="entry name" value="Homeodomain-like"/>
    <property type="match status" value="1"/>
</dbReference>
<name>A0ABU0W0V3_9RHOB</name>
<evidence type="ECO:0000256" key="2">
    <source>
        <dbReference type="PROSITE-ProRule" id="PRU00335"/>
    </source>
</evidence>
<feature type="domain" description="HTH tetR-type" evidence="3">
    <location>
        <begin position="13"/>
        <end position="73"/>
    </location>
</feature>
<reference evidence="4 5" key="1">
    <citation type="submission" date="2023-08" db="EMBL/GenBank/DDBJ databases">
        <title>Characterization of two Paracoccaceae strains isolated from Phycosphere and proposal of Xinfangfangia lacusdiani sp. nov.</title>
        <authorList>
            <person name="Deng Y."/>
            <person name="Zhang Y.Q."/>
        </authorList>
    </citation>
    <scope>NUCLEOTIDE SEQUENCE [LARGE SCALE GENOMIC DNA]</scope>
    <source>
        <strain evidence="4 5">CPCC 101601</strain>
    </source>
</reference>
<dbReference type="InterPro" id="IPR009057">
    <property type="entry name" value="Homeodomain-like_sf"/>
</dbReference>
<dbReference type="PRINTS" id="PR00455">
    <property type="entry name" value="HTHTETR"/>
</dbReference>
<evidence type="ECO:0000313" key="5">
    <source>
        <dbReference type="Proteomes" id="UP001239680"/>
    </source>
</evidence>
<dbReference type="InterPro" id="IPR050109">
    <property type="entry name" value="HTH-type_TetR-like_transc_reg"/>
</dbReference>
<dbReference type="RefSeq" id="WP_306681352.1">
    <property type="nucleotide sequence ID" value="NZ_JAVDBT010000015.1"/>
</dbReference>
<evidence type="ECO:0000256" key="1">
    <source>
        <dbReference type="ARBA" id="ARBA00023125"/>
    </source>
</evidence>
<accession>A0ABU0W0V3</accession>
<dbReference type="Gene3D" id="1.10.357.10">
    <property type="entry name" value="Tetracycline Repressor, domain 2"/>
    <property type="match status" value="1"/>
</dbReference>
<organism evidence="4 5">
    <name type="scientific">Pseudogemmobacter lacusdianii</name>
    <dbReference type="NCBI Taxonomy" id="3069608"/>
    <lineage>
        <taxon>Bacteria</taxon>
        <taxon>Pseudomonadati</taxon>
        <taxon>Pseudomonadota</taxon>
        <taxon>Alphaproteobacteria</taxon>
        <taxon>Rhodobacterales</taxon>
        <taxon>Paracoccaceae</taxon>
        <taxon>Pseudogemmobacter</taxon>
    </lineage>
</organism>
<proteinExistence type="predicted"/>
<dbReference type="PANTHER" id="PTHR30055:SF223">
    <property type="entry name" value="HTH-TYPE TRANSCRIPTIONAL REGULATOR UIDR"/>
    <property type="match status" value="1"/>
</dbReference>
<sequence length="203" mass="22181">MNMPEPSACPAPADRSAEILVSLRAAFAEKGFDGASMQDLARAAGMSVGNFYRYFPSKDAIIAGMAAYDLAELQTDFTVIRQSADPLAMIRDNIRRRITDRCGQNGRLWAEITAAAQRKPEIAKISCGVEEVIGDNMVQLFAALTQSPPEAFRAAHGTTIRFIIMLVKSAAMRHVSHPDAEVEEMILQTIDDQIRSILSAPRA</sequence>
<dbReference type="EMBL" id="JAVDBT010000015">
    <property type="protein sequence ID" value="MDQ2067644.1"/>
    <property type="molecule type" value="Genomic_DNA"/>
</dbReference>
<protein>
    <submittedName>
        <fullName evidence="4">TetR/AcrR family transcriptional regulator</fullName>
    </submittedName>
</protein>
<feature type="DNA-binding region" description="H-T-H motif" evidence="2">
    <location>
        <begin position="36"/>
        <end position="55"/>
    </location>
</feature>